<comment type="function">
    <text evidence="6">Catalyzes the dehydration of the S-form of NAD(P)HX at the expense of ADP, which is converted to AMP. Together with NAD(P)HX epimerase, which catalyzes the epimerization of the S- and R-forms, the enzyme allows the repair of both epimers of NAD(P)HX, a damaged form of NAD(P)H that is a result of enzymatic or heat-dependent hydration.</text>
</comment>
<dbReference type="EMBL" id="MFZS01000028">
    <property type="protein sequence ID" value="OGK28794.1"/>
    <property type="molecule type" value="Genomic_DNA"/>
</dbReference>
<dbReference type="InterPro" id="IPR000631">
    <property type="entry name" value="CARKD"/>
</dbReference>
<keyword evidence="5 6" id="KW-0456">Lyase</keyword>
<evidence type="ECO:0000256" key="4">
    <source>
        <dbReference type="ARBA" id="ARBA00023027"/>
    </source>
</evidence>
<dbReference type="AlphaFoldDB" id="A0A1F7HCS3"/>
<evidence type="ECO:0000256" key="3">
    <source>
        <dbReference type="ARBA" id="ARBA00022857"/>
    </source>
</evidence>
<feature type="binding site" evidence="6">
    <location>
        <position position="244"/>
    </location>
    <ligand>
        <name>(6S)-NADPHX</name>
        <dbReference type="ChEBI" id="CHEBI:64076"/>
    </ligand>
</feature>
<dbReference type="GO" id="GO:0052855">
    <property type="term" value="F:ADP-dependent NAD(P)H-hydrate dehydratase activity"/>
    <property type="evidence" value="ECO:0007669"/>
    <property type="project" value="UniProtKB-UniRule"/>
</dbReference>
<dbReference type="Pfam" id="PF01256">
    <property type="entry name" value="Carb_kinase"/>
    <property type="match status" value="1"/>
</dbReference>
<dbReference type="InterPro" id="IPR029056">
    <property type="entry name" value="Ribokinase-like"/>
</dbReference>
<sequence>MPQMTPALFDELIRSVILPGKRSHKGQNGRLLIIGGSSLFHAASLWAASVACRMVDMVHYASTQENEEVFINLKTKFVDGIILPRKDLLSYVEEDDCILLGPGMLRGEIADATKENAHMSFEEILALTAESDFTYAMTRYLLKNFPHKRFVLDAGALQMMELEWLQHMQEKPILTPHSREFQQLFGHSALGESPEQLAQNIRTLAKKHNCVIMMKYVEDHISDGNQYAVVEGGNEGLAKGGSGDVLAGLTSALYTRNDSFASCVLSSFILKSAAEELYKIVGPFFSTSDLIVQIGKSAKKLLFDF</sequence>
<feature type="binding site" evidence="6">
    <location>
        <position position="177"/>
    </location>
    <ligand>
        <name>(6S)-NADPHX</name>
        <dbReference type="ChEBI" id="CHEBI:64076"/>
    </ligand>
</feature>
<dbReference type="PANTHER" id="PTHR12592">
    <property type="entry name" value="ATP-DEPENDENT (S)-NAD(P)H-HYDRATE DEHYDRATASE FAMILY MEMBER"/>
    <property type="match status" value="1"/>
</dbReference>
<gene>
    <name evidence="6" type="primary">nnrD</name>
    <name evidence="8" type="ORF">A3D06_01725</name>
</gene>
<dbReference type="Proteomes" id="UP000177027">
    <property type="component" value="Unassembled WGS sequence"/>
</dbReference>
<comment type="caution">
    <text evidence="8">The sequence shown here is derived from an EMBL/GenBank/DDBJ whole genome shotgun (WGS) entry which is preliminary data.</text>
</comment>
<comment type="caution">
    <text evidence="6">Lacks conserved residue(s) required for the propagation of feature annotation.</text>
</comment>
<comment type="subunit">
    <text evidence="6">Homotetramer.</text>
</comment>
<dbReference type="GO" id="GO:0110051">
    <property type="term" value="P:metabolite repair"/>
    <property type="evidence" value="ECO:0007669"/>
    <property type="project" value="TreeGrafter"/>
</dbReference>
<dbReference type="PROSITE" id="PS51383">
    <property type="entry name" value="YJEF_C_3"/>
    <property type="match status" value="1"/>
</dbReference>
<organism evidence="8 9">
    <name type="scientific">Candidatus Roizmanbacteria bacterium RIFCSPHIGHO2_02_FULL_40_9</name>
    <dbReference type="NCBI Taxonomy" id="1802042"/>
    <lineage>
        <taxon>Bacteria</taxon>
        <taxon>Candidatus Roizmaniibacteriota</taxon>
    </lineage>
</organism>
<comment type="catalytic activity">
    <reaction evidence="6">
        <text>(6S)-NADHX + ADP = AMP + phosphate + NADH + H(+)</text>
        <dbReference type="Rhea" id="RHEA:32223"/>
        <dbReference type="ChEBI" id="CHEBI:15378"/>
        <dbReference type="ChEBI" id="CHEBI:43474"/>
        <dbReference type="ChEBI" id="CHEBI:57945"/>
        <dbReference type="ChEBI" id="CHEBI:64074"/>
        <dbReference type="ChEBI" id="CHEBI:456215"/>
        <dbReference type="ChEBI" id="CHEBI:456216"/>
        <dbReference type="EC" id="4.2.1.136"/>
    </reaction>
</comment>
<comment type="similarity">
    <text evidence="6">Belongs to the NnrD/CARKD family.</text>
</comment>
<dbReference type="GO" id="GO:0005524">
    <property type="term" value="F:ATP binding"/>
    <property type="evidence" value="ECO:0007669"/>
    <property type="project" value="UniProtKB-KW"/>
</dbReference>
<dbReference type="EC" id="4.2.1.136" evidence="6"/>
<reference evidence="8 9" key="1">
    <citation type="journal article" date="2016" name="Nat. Commun.">
        <title>Thousands of microbial genomes shed light on interconnected biogeochemical processes in an aquifer system.</title>
        <authorList>
            <person name="Anantharaman K."/>
            <person name="Brown C.T."/>
            <person name="Hug L.A."/>
            <person name="Sharon I."/>
            <person name="Castelle C.J."/>
            <person name="Probst A.J."/>
            <person name="Thomas B.C."/>
            <person name="Singh A."/>
            <person name="Wilkins M.J."/>
            <person name="Karaoz U."/>
            <person name="Brodie E.L."/>
            <person name="Williams K.H."/>
            <person name="Hubbard S.S."/>
            <person name="Banfield J.F."/>
        </authorList>
    </citation>
    <scope>NUCLEOTIDE SEQUENCE [LARGE SCALE GENOMIC DNA]</scope>
</reference>
<dbReference type="HAMAP" id="MF_01965">
    <property type="entry name" value="NADHX_dehydratase"/>
    <property type="match status" value="1"/>
</dbReference>
<proteinExistence type="inferred from homology"/>
<evidence type="ECO:0000313" key="8">
    <source>
        <dbReference type="EMBL" id="OGK28794.1"/>
    </source>
</evidence>
<protein>
    <recommendedName>
        <fullName evidence="6">ADP-dependent (S)-NAD(P)H-hydrate dehydratase</fullName>
        <ecNumber evidence="6">4.2.1.136</ecNumber>
    </recommendedName>
    <alternativeName>
        <fullName evidence="6">ADP-dependent NAD(P)HX dehydratase</fullName>
    </alternativeName>
</protein>
<evidence type="ECO:0000313" key="9">
    <source>
        <dbReference type="Proteomes" id="UP000177027"/>
    </source>
</evidence>
<dbReference type="Gene3D" id="3.40.1190.20">
    <property type="match status" value="1"/>
</dbReference>
<keyword evidence="2 6" id="KW-0067">ATP-binding</keyword>
<dbReference type="CDD" id="cd01171">
    <property type="entry name" value="YXKO-related"/>
    <property type="match status" value="1"/>
</dbReference>
<evidence type="ECO:0000256" key="1">
    <source>
        <dbReference type="ARBA" id="ARBA00022741"/>
    </source>
</evidence>
<accession>A0A1F7HCS3</accession>
<evidence type="ECO:0000256" key="5">
    <source>
        <dbReference type="ARBA" id="ARBA00023239"/>
    </source>
</evidence>
<name>A0A1F7HCS3_9BACT</name>
<evidence type="ECO:0000256" key="6">
    <source>
        <dbReference type="HAMAP-Rule" id="MF_01965"/>
    </source>
</evidence>
<keyword evidence="3 6" id="KW-0521">NADP</keyword>
<feature type="domain" description="YjeF C-terminal" evidence="7">
    <location>
        <begin position="8"/>
        <end position="301"/>
    </location>
</feature>
<feature type="binding site" evidence="6">
    <location>
        <position position="43"/>
    </location>
    <ligand>
        <name>(6S)-NADPHX</name>
        <dbReference type="ChEBI" id="CHEBI:64076"/>
    </ligand>
</feature>
<dbReference type="PANTHER" id="PTHR12592:SF0">
    <property type="entry name" value="ATP-DEPENDENT (S)-NAD(P)H-HYDRATE DEHYDRATASE"/>
    <property type="match status" value="1"/>
</dbReference>
<dbReference type="GO" id="GO:0046496">
    <property type="term" value="P:nicotinamide nucleotide metabolic process"/>
    <property type="evidence" value="ECO:0007669"/>
    <property type="project" value="UniProtKB-UniRule"/>
</dbReference>
<evidence type="ECO:0000256" key="2">
    <source>
        <dbReference type="ARBA" id="ARBA00022840"/>
    </source>
</evidence>
<feature type="binding site" evidence="6">
    <location>
        <position position="243"/>
    </location>
    <ligand>
        <name>AMP</name>
        <dbReference type="ChEBI" id="CHEBI:456215"/>
    </ligand>
</feature>
<dbReference type="SUPFAM" id="SSF53613">
    <property type="entry name" value="Ribokinase-like"/>
    <property type="match status" value="1"/>
</dbReference>
<evidence type="ECO:0000259" key="7">
    <source>
        <dbReference type="PROSITE" id="PS51383"/>
    </source>
</evidence>
<comment type="catalytic activity">
    <reaction evidence="6">
        <text>(6S)-NADPHX + ADP = AMP + phosphate + NADPH + H(+)</text>
        <dbReference type="Rhea" id="RHEA:32235"/>
        <dbReference type="ChEBI" id="CHEBI:15378"/>
        <dbReference type="ChEBI" id="CHEBI:43474"/>
        <dbReference type="ChEBI" id="CHEBI:57783"/>
        <dbReference type="ChEBI" id="CHEBI:64076"/>
        <dbReference type="ChEBI" id="CHEBI:456215"/>
        <dbReference type="ChEBI" id="CHEBI:456216"/>
        <dbReference type="EC" id="4.2.1.136"/>
    </reaction>
</comment>
<keyword evidence="4 6" id="KW-0520">NAD</keyword>
<comment type="cofactor">
    <cofactor evidence="6">
        <name>Mg(2+)</name>
        <dbReference type="ChEBI" id="CHEBI:18420"/>
    </cofactor>
</comment>
<feature type="binding site" evidence="6">
    <location>
        <position position="103"/>
    </location>
    <ligand>
        <name>(6S)-NADPHX</name>
        <dbReference type="ChEBI" id="CHEBI:64076"/>
    </ligand>
</feature>
<keyword evidence="1 6" id="KW-0547">Nucleotide-binding</keyword>